<dbReference type="KEGG" id="ccac:CcaHIS019_0202150"/>
<name>A0AA48L2H4_9TREE</name>
<dbReference type="Proteomes" id="UP001233271">
    <property type="component" value="Chromosome 2"/>
</dbReference>
<evidence type="ECO:0000313" key="1">
    <source>
        <dbReference type="EMBL" id="BEI88853.1"/>
    </source>
</evidence>
<dbReference type="EMBL" id="AP028213">
    <property type="protein sequence ID" value="BEI88853.1"/>
    <property type="molecule type" value="Genomic_DNA"/>
</dbReference>
<dbReference type="AlphaFoldDB" id="A0AA48L2H4"/>
<sequence>MLVDLPIPPCPRCNSHAWSTQSDGIHCDNGHPLRPSLLMSREAPKAADFTWDGVKGYAHVLHEPSLLTLRQHVNAVMVHLALEHSSLISMEEKHAVLEDKHVELATRHEGLIALYTDLSAKHQALAGKVGEMEGRVGMLEAVQGGLFDVSVNVTPKPK</sequence>
<dbReference type="GeneID" id="85492724"/>
<protein>
    <submittedName>
        <fullName evidence="1">Uncharacterized protein</fullName>
    </submittedName>
</protein>
<dbReference type="RefSeq" id="XP_060454119.1">
    <property type="nucleotide sequence ID" value="XM_060597202.1"/>
</dbReference>
<evidence type="ECO:0000313" key="2">
    <source>
        <dbReference type="Proteomes" id="UP001233271"/>
    </source>
</evidence>
<organism evidence="1 2">
    <name type="scientific">Cutaneotrichosporon cavernicola</name>
    <dbReference type="NCBI Taxonomy" id="279322"/>
    <lineage>
        <taxon>Eukaryota</taxon>
        <taxon>Fungi</taxon>
        <taxon>Dikarya</taxon>
        <taxon>Basidiomycota</taxon>
        <taxon>Agaricomycotina</taxon>
        <taxon>Tremellomycetes</taxon>
        <taxon>Trichosporonales</taxon>
        <taxon>Trichosporonaceae</taxon>
        <taxon>Cutaneotrichosporon</taxon>
    </lineage>
</organism>
<proteinExistence type="predicted"/>
<gene>
    <name evidence="1" type="ORF">CcaverHIS019_0202150</name>
</gene>
<keyword evidence="2" id="KW-1185">Reference proteome</keyword>
<accession>A0AA48L2H4</accession>
<reference evidence="1" key="1">
    <citation type="journal article" date="2023" name="BMC Genomics">
        <title>Chromosome-level genome assemblies of Cutaneotrichosporon spp. (Trichosporonales, Basidiomycota) reveal imbalanced evolution between nucleotide sequences and chromosome synteny.</title>
        <authorList>
            <person name="Kobayashi Y."/>
            <person name="Kayamori A."/>
            <person name="Aoki K."/>
            <person name="Shiwa Y."/>
            <person name="Matsutani M."/>
            <person name="Fujita N."/>
            <person name="Sugita T."/>
            <person name="Iwasaki W."/>
            <person name="Tanaka N."/>
            <person name="Takashima M."/>
        </authorList>
    </citation>
    <scope>NUCLEOTIDE SEQUENCE</scope>
    <source>
        <strain evidence="1">HIS019</strain>
    </source>
</reference>